<keyword evidence="8" id="KW-1185">Reference proteome</keyword>
<dbReference type="Pfam" id="PF01522">
    <property type="entry name" value="Polysacc_deac_1"/>
    <property type="match status" value="1"/>
</dbReference>
<dbReference type="Gene3D" id="3.20.20.370">
    <property type="entry name" value="Glycoside hydrolase/deacetylase"/>
    <property type="match status" value="1"/>
</dbReference>
<dbReference type="EMBL" id="JAQQLI010000040">
    <property type="protein sequence ID" value="MDC7788246.1"/>
    <property type="molecule type" value="Genomic_DNA"/>
</dbReference>
<sequence length="307" mass="34304">MTAPVSLRRPTRRDLVGYGGKPPHPRWPGGARVAVSVVVNFEEGAELSVSEGDPRNEGIYEVEHRLDGPDPCIESHFEYGTRAGWWRVMDLLDRHGVTATVSACGRAVERVPEIARDAADRGHEVAAHGWRWESHAGMDERTERDRIARTVRAIATATGARPVGWHTRSAASPNTRRLLVEEGGFLYDSDAYNDDLPFFVAVGERRHLVLPYAFDTNDMHFQHTQRFSGADFADYVIDAFDWLACEGETAPKMMSVGLHPRMIGRPGRMGALDRILTHVTSSGTAWIAPRQAIARHWLDTFGEAERR</sequence>
<dbReference type="PROSITE" id="PS51677">
    <property type="entry name" value="NODB"/>
    <property type="match status" value="1"/>
</dbReference>
<dbReference type="InterPro" id="IPR011330">
    <property type="entry name" value="Glyco_hydro/deAcase_b/a-brl"/>
</dbReference>
<proteinExistence type="inferred from homology"/>
<evidence type="ECO:0000256" key="5">
    <source>
        <dbReference type="SAM" id="MobiDB-lite"/>
    </source>
</evidence>
<comment type="caution">
    <text evidence="7">The sequence shown here is derived from an EMBL/GenBank/DDBJ whole genome shotgun (WGS) entry which is preliminary data.</text>
</comment>
<evidence type="ECO:0000313" key="7">
    <source>
        <dbReference type="EMBL" id="MDC7788246.1"/>
    </source>
</evidence>
<evidence type="ECO:0000256" key="1">
    <source>
        <dbReference type="ARBA" id="ARBA00003236"/>
    </source>
</evidence>
<evidence type="ECO:0000256" key="4">
    <source>
        <dbReference type="ARBA" id="ARBA00032976"/>
    </source>
</evidence>
<evidence type="ECO:0000313" key="8">
    <source>
        <dbReference type="Proteomes" id="UP001165652"/>
    </source>
</evidence>
<reference evidence="7" key="1">
    <citation type="journal article" date="2023" name="Microbiol Resour">
        <title>Genome Sequences of Rhodoplanes serenus and Two Thermotolerant Strains, Rhodoplanes tepidamans and 'Rhodoplanes cryptolactis,' Further Refine the Genus.</title>
        <authorList>
            <person name="Rayyan A.A."/>
            <person name="Kyndt J.A."/>
        </authorList>
    </citation>
    <scope>NUCLEOTIDE SEQUENCE</scope>
    <source>
        <strain evidence="7">DSM 9987</strain>
    </source>
</reference>
<reference evidence="7" key="2">
    <citation type="submission" date="2023-02" db="EMBL/GenBank/DDBJ databases">
        <authorList>
            <person name="Rayyan A."/>
            <person name="Meyer T."/>
            <person name="Kyndt J.A."/>
        </authorList>
    </citation>
    <scope>NUCLEOTIDE SEQUENCE</scope>
    <source>
        <strain evidence="7">DSM 9987</strain>
    </source>
</reference>
<dbReference type="RefSeq" id="WP_272779084.1">
    <property type="nucleotide sequence ID" value="NZ_JAQQLI010000040.1"/>
</dbReference>
<dbReference type="InterPro" id="IPR002509">
    <property type="entry name" value="NODB_dom"/>
</dbReference>
<name>A0ABT5JF40_RHOTP</name>
<gene>
    <name evidence="7" type="ORF">PQJ73_21365</name>
</gene>
<evidence type="ECO:0000256" key="2">
    <source>
        <dbReference type="ARBA" id="ARBA00010973"/>
    </source>
</evidence>
<dbReference type="PANTHER" id="PTHR43123:SF4">
    <property type="entry name" value="POLYSACCHARIDE DEACETYLASE"/>
    <property type="match status" value="1"/>
</dbReference>
<accession>A0ABT5JF40</accession>
<feature type="region of interest" description="Disordered" evidence="5">
    <location>
        <begin position="1"/>
        <end position="23"/>
    </location>
</feature>
<evidence type="ECO:0000259" key="6">
    <source>
        <dbReference type="PROSITE" id="PS51677"/>
    </source>
</evidence>
<organism evidence="7 8">
    <name type="scientific">Rhodoplanes tepidamans</name>
    <name type="common">Rhodoplanes cryptolactis</name>
    <dbReference type="NCBI Taxonomy" id="200616"/>
    <lineage>
        <taxon>Bacteria</taxon>
        <taxon>Pseudomonadati</taxon>
        <taxon>Pseudomonadota</taxon>
        <taxon>Alphaproteobacteria</taxon>
        <taxon>Hyphomicrobiales</taxon>
        <taxon>Nitrobacteraceae</taxon>
        <taxon>Rhodoplanes</taxon>
    </lineage>
</organism>
<protein>
    <recommendedName>
        <fullName evidence="3">Chitooligosaccharide deacetylase</fullName>
    </recommendedName>
    <alternativeName>
        <fullName evidence="4">Nodulation protein B</fullName>
    </alternativeName>
</protein>
<comment type="function">
    <text evidence="1">Is involved in generating a small heat-stable compound (Nod), an acylated oligomer of N-acetylglucosamine, that stimulates mitosis in various plant protoplasts.</text>
</comment>
<dbReference type="Proteomes" id="UP001165652">
    <property type="component" value="Unassembled WGS sequence"/>
</dbReference>
<comment type="similarity">
    <text evidence="2">Belongs to the polysaccharide deacetylase family.</text>
</comment>
<dbReference type="PANTHER" id="PTHR43123">
    <property type="entry name" value="POLYSACCHARIDE DEACETYLASE-RELATED"/>
    <property type="match status" value="1"/>
</dbReference>
<feature type="domain" description="NodB homology" evidence="6">
    <location>
        <begin position="71"/>
        <end position="287"/>
    </location>
</feature>
<dbReference type="SUPFAM" id="SSF88713">
    <property type="entry name" value="Glycoside hydrolase/deacetylase"/>
    <property type="match status" value="1"/>
</dbReference>
<evidence type="ECO:0000256" key="3">
    <source>
        <dbReference type="ARBA" id="ARBA00020071"/>
    </source>
</evidence>